<evidence type="ECO:0000313" key="3">
    <source>
        <dbReference type="EMBL" id="KYG62466.1"/>
    </source>
</evidence>
<feature type="chain" id="PRO_5007573049" evidence="1">
    <location>
        <begin position="19"/>
        <end position="91"/>
    </location>
</feature>
<dbReference type="GO" id="GO:0046872">
    <property type="term" value="F:metal ion binding"/>
    <property type="evidence" value="ECO:0007669"/>
    <property type="project" value="InterPro"/>
</dbReference>
<evidence type="ECO:0000313" key="4">
    <source>
        <dbReference type="Proteomes" id="UP000075320"/>
    </source>
</evidence>
<comment type="caution">
    <text evidence="3">The sequence shown here is derived from an EMBL/GenBank/DDBJ whole genome shotgun (WGS) entry which is preliminary data.</text>
</comment>
<accession>A0A150WHS5</accession>
<evidence type="ECO:0000256" key="1">
    <source>
        <dbReference type="SAM" id="SignalP"/>
    </source>
</evidence>
<dbReference type="OrthoDB" id="9813965at2"/>
<sequence length="91" mass="9552">MKTASLLITLLLSSAALAETVTYNVEGMHCGSCAKNVKAEVCTMKGLEKCEVTTGKVVITPKAGVMISQDQIQAAITKAGEYKITGSEKSK</sequence>
<dbReference type="RefSeq" id="WP_061836427.1">
    <property type="nucleotide sequence ID" value="NZ_LUKE01000005.1"/>
</dbReference>
<dbReference type="Pfam" id="PF00403">
    <property type="entry name" value="HMA"/>
    <property type="match status" value="1"/>
</dbReference>
<feature type="signal peptide" evidence="1">
    <location>
        <begin position="1"/>
        <end position="18"/>
    </location>
</feature>
<dbReference type="Gene3D" id="3.30.70.100">
    <property type="match status" value="1"/>
</dbReference>
<proteinExistence type="predicted"/>
<dbReference type="Proteomes" id="UP000075320">
    <property type="component" value="Unassembled WGS sequence"/>
</dbReference>
<dbReference type="InterPro" id="IPR036163">
    <property type="entry name" value="HMA_dom_sf"/>
</dbReference>
<dbReference type="InterPro" id="IPR006121">
    <property type="entry name" value="HMA_dom"/>
</dbReference>
<gene>
    <name evidence="3" type="ORF">AZI86_16675</name>
</gene>
<dbReference type="CDD" id="cd00371">
    <property type="entry name" value="HMA"/>
    <property type="match status" value="1"/>
</dbReference>
<keyword evidence="4" id="KW-1185">Reference proteome</keyword>
<evidence type="ECO:0000259" key="2">
    <source>
        <dbReference type="PROSITE" id="PS50846"/>
    </source>
</evidence>
<dbReference type="PROSITE" id="PS50846">
    <property type="entry name" value="HMA_2"/>
    <property type="match status" value="1"/>
</dbReference>
<dbReference type="AlphaFoldDB" id="A0A150WHS5"/>
<feature type="domain" description="HMA" evidence="2">
    <location>
        <begin position="19"/>
        <end position="84"/>
    </location>
</feature>
<organism evidence="3 4">
    <name type="scientific">Bdellovibrio bacteriovorus</name>
    <dbReference type="NCBI Taxonomy" id="959"/>
    <lineage>
        <taxon>Bacteria</taxon>
        <taxon>Pseudomonadati</taxon>
        <taxon>Bdellovibrionota</taxon>
        <taxon>Bdellovibrionia</taxon>
        <taxon>Bdellovibrionales</taxon>
        <taxon>Pseudobdellovibrionaceae</taxon>
        <taxon>Bdellovibrio</taxon>
    </lineage>
</organism>
<protein>
    <submittedName>
        <fullName evidence="3">Cation-transporting ATPase</fullName>
    </submittedName>
</protein>
<keyword evidence="1" id="KW-0732">Signal</keyword>
<name>A0A150WHS5_BDEBC</name>
<dbReference type="SUPFAM" id="SSF55008">
    <property type="entry name" value="HMA, heavy metal-associated domain"/>
    <property type="match status" value="1"/>
</dbReference>
<dbReference type="EMBL" id="LUKE01000005">
    <property type="protein sequence ID" value="KYG62466.1"/>
    <property type="molecule type" value="Genomic_DNA"/>
</dbReference>
<reference evidence="3 4" key="1">
    <citation type="submission" date="2016-03" db="EMBL/GenBank/DDBJ databases">
        <authorList>
            <person name="Ploux O."/>
        </authorList>
    </citation>
    <scope>NUCLEOTIDE SEQUENCE [LARGE SCALE GENOMIC DNA]</scope>
    <source>
        <strain evidence="3 4">R0</strain>
    </source>
</reference>